<dbReference type="EC" id="3.4.24.-" evidence="10"/>
<keyword evidence="8" id="KW-0732">Signal</keyword>
<dbReference type="Pfam" id="PF01435">
    <property type="entry name" value="Peptidase_M48"/>
    <property type="match status" value="1"/>
</dbReference>
<keyword evidence="2" id="KW-0645">Protease</keyword>
<proteinExistence type="predicted"/>
<evidence type="ECO:0000256" key="8">
    <source>
        <dbReference type="SAM" id="SignalP"/>
    </source>
</evidence>
<dbReference type="EMBL" id="JBHTBZ010000024">
    <property type="protein sequence ID" value="MFC7460855.1"/>
    <property type="molecule type" value="Genomic_DNA"/>
</dbReference>
<dbReference type="PANTHER" id="PTHR22726:SF1">
    <property type="entry name" value="METALLOENDOPEPTIDASE OMA1, MITOCHONDRIAL"/>
    <property type="match status" value="1"/>
</dbReference>
<feature type="signal peptide" evidence="8">
    <location>
        <begin position="1"/>
        <end position="30"/>
    </location>
</feature>
<keyword evidence="3" id="KW-0479">Metal-binding</keyword>
<evidence type="ECO:0000256" key="7">
    <source>
        <dbReference type="SAM" id="MobiDB-lite"/>
    </source>
</evidence>
<dbReference type="Proteomes" id="UP001596457">
    <property type="component" value="Unassembled WGS sequence"/>
</dbReference>
<evidence type="ECO:0000313" key="10">
    <source>
        <dbReference type="EMBL" id="MFC7460855.1"/>
    </source>
</evidence>
<keyword evidence="6 10" id="KW-0482">Metalloprotease</keyword>
<dbReference type="InterPro" id="IPR051156">
    <property type="entry name" value="Mito/Outer_Membr_Metalloprot"/>
</dbReference>
<organism evidence="10 11">
    <name type="scientific">Hydrogenophaga defluvii</name>
    <dbReference type="NCBI Taxonomy" id="249410"/>
    <lineage>
        <taxon>Bacteria</taxon>
        <taxon>Pseudomonadati</taxon>
        <taxon>Pseudomonadota</taxon>
        <taxon>Betaproteobacteria</taxon>
        <taxon>Burkholderiales</taxon>
        <taxon>Comamonadaceae</taxon>
        <taxon>Hydrogenophaga</taxon>
    </lineage>
</organism>
<dbReference type="PANTHER" id="PTHR22726">
    <property type="entry name" value="METALLOENDOPEPTIDASE OMA1"/>
    <property type="match status" value="1"/>
</dbReference>
<comment type="caution">
    <text evidence="10">The sequence shown here is derived from an EMBL/GenBank/DDBJ whole genome shotgun (WGS) entry which is preliminary data.</text>
</comment>
<gene>
    <name evidence="10" type="ORF">ACFQU0_10500</name>
</gene>
<dbReference type="InterPro" id="IPR001915">
    <property type="entry name" value="Peptidase_M48"/>
</dbReference>
<keyword evidence="4 10" id="KW-0378">Hydrolase</keyword>
<feature type="region of interest" description="Disordered" evidence="7">
    <location>
        <begin position="319"/>
        <end position="340"/>
    </location>
</feature>
<evidence type="ECO:0000256" key="1">
    <source>
        <dbReference type="ARBA" id="ARBA00001947"/>
    </source>
</evidence>
<feature type="chain" id="PRO_5046164824" evidence="8">
    <location>
        <begin position="31"/>
        <end position="540"/>
    </location>
</feature>
<keyword evidence="11" id="KW-1185">Reference proteome</keyword>
<protein>
    <submittedName>
        <fullName evidence="10">M48 family metalloprotease</fullName>
        <ecNumber evidence="10">3.4.24.-</ecNumber>
    </submittedName>
</protein>
<sequence length="540" mass="58666">MFKSHAGRRRAALIPLAAALLLQPIAPLQAQVNRLPRDTPNLPHLGDGQTMSLSAERRLGDHMARAIFRDPDYLDDPVLGDYLASLWRPLIEAAQRRGELSPEMAERFAWRLMISRDNTVNAFAMPGGNLGVHLGLIAMTANADELASVLAHELTHVTQRHIARNIDKQSQQAPLLLAGMLLGILAASAANNADIGGAAIAGGQALAVQNQLNFSRDMEREADRVGFGVMRDAGFEGQGFVTMFERLQQSARLNDDGGFPYLHSHPLTTERMADMRARLPMHDHAGHRGQPHSHSTSPHNAWMHALMAARARVLAEAGADRQRVRPDEHQATATTGDGPTRAARHYATALAALKQRNLNTAINATEALLQQPGLDASALPVAEALAVEVLLQAPADQRIGGQPLPAWADRLATRGTRTGLLMAAQAARAGGQPAAMARASERLLTWVTERPTDALAWQTLATLYRAQNQALRAVRADAEAQVAMLDYPGAIDRFKSAQNLARGQPQADHFELSILDARTREIMRLQTDIERDAAEQRGGR</sequence>
<evidence type="ECO:0000256" key="6">
    <source>
        <dbReference type="ARBA" id="ARBA00023049"/>
    </source>
</evidence>
<reference evidence="11" key="1">
    <citation type="journal article" date="2019" name="Int. J. Syst. Evol. Microbiol.">
        <title>The Global Catalogue of Microorganisms (GCM) 10K type strain sequencing project: providing services to taxonomists for standard genome sequencing and annotation.</title>
        <authorList>
            <consortium name="The Broad Institute Genomics Platform"/>
            <consortium name="The Broad Institute Genome Sequencing Center for Infectious Disease"/>
            <person name="Wu L."/>
            <person name="Ma J."/>
        </authorList>
    </citation>
    <scope>NUCLEOTIDE SEQUENCE [LARGE SCALE GENOMIC DNA]</scope>
    <source>
        <strain evidence="11">CCUG 53903</strain>
    </source>
</reference>
<dbReference type="Gene3D" id="3.30.2010.10">
    <property type="entry name" value="Metalloproteases ('zincins'), catalytic domain"/>
    <property type="match status" value="1"/>
</dbReference>
<keyword evidence="5" id="KW-0862">Zinc</keyword>
<evidence type="ECO:0000256" key="4">
    <source>
        <dbReference type="ARBA" id="ARBA00022801"/>
    </source>
</evidence>
<evidence type="ECO:0000313" key="11">
    <source>
        <dbReference type="Proteomes" id="UP001596457"/>
    </source>
</evidence>
<evidence type="ECO:0000259" key="9">
    <source>
        <dbReference type="Pfam" id="PF01435"/>
    </source>
</evidence>
<dbReference type="RefSeq" id="WP_382200502.1">
    <property type="nucleotide sequence ID" value="NZ_JBHTBZ010000024.1"/>
</dbReference>
<name>A0ABW2SBJ5_9BURK</name>
<dbReference type="GO" id="GO:0008237">
    <property type="term" value="F:metallopeptidase activity"/>
    <property type="evidence" value="ECO:0007669"/>
    <property type="project" value="UniProtKB-KW"/>
</dbReference>
<comment type="cofactor">
    <cofactor evidence="1">
        <name>Zn(2+)</name>
        <dbReference type="ChEBI" id="CHEBI:29105"/>
    </cofactor>
</comment>
<feature type="compositionally biased region" description="Basic and acidic residues" evidence="7">
    <location>
        <begin position="319"/>
        <end position="330"/>
    </location>
</feature>
<feature type="domain" description="Peptidase M48" evidence="9">
    <location>
        <begin position="110"/>
        <end position="278"/>
    </location>
</feature>
<evidence type="ECO:0000256" key="3">
    <source>
        <dbReference type="ARBA" id="ARBA00022723"/>
    </source>
</evidence>
<evidence type="ECO:0000256" key="2">
    <source>
        <dbReference type="ARBA" id="ARBA00022670"/>
    </source>
</evidence>
<accession>A0ABW2SBJ5</accession>
<evidence type="ECO:0000256" key="5">
    <source>
        <dbReference type="ARBA" id="ARBA00022833"/>
    </source>
</evidence>